<organism evidence="2 3">
    <name type="scientific">Colocasia esculenta</name>
    <name type="common">Wild taro</name>
    <name type="synonym">Arum esculentum</name>
    <dbReference type="NCBI Taxonomy" id="4460"/>
    <lineage>
        <taxon>Eukaryota</taxon>
        <taxon>Viridiplantae</taxon>
        <taxon>Streptophyta</taxon>
        <taxon>Embryophyta</taxon>
        <taxon>Tracheophyta</taxon>
        <taxon>Spermatophyta</taxon>
        <taxon>Magnoliopsida</taxon>
        <taxon>Liliopsida</taxon>
        <taxon>Araceae</taxon>
        <taxon>Aroideae</taxon>
        <taxon>Colocasieae</taxon>
        <taxon>Colocasia</taxon>
    </lineage>
</organism>
<dbReference type="AlphaFoldDB" id="A0A843TJE4"/>
<protein>
    <submittedName>
        <fullName evidence="2">Uncharacterized protein</fullName>
    </submittedName>
</protein>
<keyword evidence="3" id="KW-1185">Reference proteome</keyword>
<feature type="region of interest" description="Disordered" evidence="1">
    <location>
        <begin position="1"/>
        <end position="22"/>
    </location>
</feature>
<comment type="caution">
    <text evidence="2">The sequence shown here is derived from an EMBL/GenBank/DDBJ whole genome shotgun (WGS) entry which is preliminary data.</text>
</comment>
<feature type="compositionally biased region" description="Basic and acidic residues" evidence="1">
    <location>
        <begin position="13"/>
        <end position="22"/>
    </location>
</feature>
<gene>
    <name evidence="2" type="ORF">Taro_001563</name>
</gene>
<name>A0A843TJE4_COLES</name>
<evidence type="ECO:0000313" key="3">
    <source>
        <dbReference type="Proteomes" id="UP000652761"/>
    </source>
</evidence>
<sequence length="136" mass="15791">MKAMDPSVTFRTRQPDLSHSSSEHDISKCRVLNAIEDPVALRVPMAMSLCMVVELSDYRCLLCMAMVRESGRLLSHLLVRSRTVAELGLLHQQCNFLSLYTSRLRLVRERRSRVRLVIRLAGLNDEDRYIVYLDRR</sequence>
<dbReference type="EMBL" id="NMUH01000033">
    <property type="protein sequence ID" value="MQL69280.1"/>
    <property type="molecule type" value="Genomic_DNA"/>
</dbReference>
<dbReference type="Proteomes" id="UP000652761">
    <property type="component" value="Unassembled WGS sequence"/>
</dbReference>
<reference evidence="2" key="1">
    <citation type="submission" date="2017-07" db="EMBL/GenBank/DDBJ databases">
        <title>Taro Niue Genome Assembly and Annotation.</title>
        <authorList>
            <person name="Atibalentja N."/>
            <person name="Keating K."/>
            <person name="Fields C.J."/>
        </authorList>
    </citation>
    <scope>NUCLEOTIDE SEQUENCE</scope>
    <source>
        <strain evidence="2">Niue_2</strain>
        <tissue evidence="2">Leaf</tissue>
    </source>
</reference>
<accession>A0A843TJE4</accession>
<proteinExistence type="predicted"/>
<evidence type="ECO:0000313" key="2">
    <source>
        <dbReference type="EMBL" id="MQL69280.1"/>
    </source>
</evidence>
<evidence type="ECO:0000256" key="1">
    <source>
        <dbReference type="SAM" id="MobiDB-lite"/>
    </source>
</evidence>